<dbReference type="AlphaFoldDB" id="A0A955L644"/>
<organism evidence="1 2">
    <name type="scientific">Candidatus Dojkabacteria bacterium</name>
    <dbReference type="NCBI Taxonomy" id="2099670"/>
    <lineage>
        <taxon>Bacteria</taxon>
        <taxon>Candidatus Dojkabacteria</taxon>
    </lineage>
</organism>
<reference evidence="1" key="2">
    <citation type="journal article" date="2021" name="Microbiome">
        <title>Successional dynamics and alternative stable states in a saline activated sludge microbial community over 9 years.</title>
        <authorList>
            <person name="Wang Y."/>
            <person name="Ye J."/>
            <person name="Ju F."/>
            <person name="Liu L."/>
            <person name="Boyd J.A."/>
            <person name="Deng Y."/>
            <person name="Parks D.H."/>
            <person name="Jiang X."/>
            <person name="Yin X."/>
            <person name="Woodcroft B.J."/>
            <person name="Tyson G.W."/>
            <person name="Hugenholtz P."/>
            <person name="Polz M.F."/>
            <person name="Zhang T."/>
        </authorList>
    </citation>
    <scope>NUCLEOTIDE SEQUENCE</scope>
    <source>
        <strain evidence="1">HKST-UBA14</strain>
    </source>
</reference>
<evidence type="ECO:0000313" key="1">
    <source>
        <dbReference type="EMBL" id="MCA9383706.1"/>
    </source>
</evidence>
<reference evidence="1" key="1">
    <citation type="submission" date="2020-04" db="EMBL/GenBank/DDBJ databases">
        <authorList>
            <person name="Zhang T."/>
        </authorList>
    </citation>
    <scope>NUCLEOTIDE SEQUENCE</scope>
    <source>
        <strain evidence="1">HKST-UBA14</strain>
    </source>
</reference>
<dbReference type="PANTHER" id="PTHR15364">
    <property type="entry name" value="2'-DEOXYNUCLEOSIDE 5'-PHOSPHATE N-HYDROLASE 1"/>
    <property type="match status" value="1"/>
</dbReference>
<evidence type="ECO:0000313" key="2">
    <source>
        <dbReference type="Proteomes" id="UP000783287"/>
    </source>
</evidence>
<dbReference type="Proteomes" id="UP000783287">
    <property type="component" value="Unassembled WGS sequence"/>
</dbReference>
<dbReference type="GO" id="GO:0070694">
    <property type="term" value="F:5-hydroxymethyl-dUMP N-hydrolase activity"/>
    <property type="evidence" value="ECO:0007669"/>
    <property type="project" value="TreeGrafter"/>
</dbReference>
<dbReference type="InterPro" id="IPR007710">
    <property type="entry name" value="Nucleoside_deoxyribTrfase"/>
</dbReference>
<dbReference type="EMBL" id="JAGQLK010000116">
    <property type="protein sequence ID" value="MCA9383706.1"/>
    <property type="molecule type" value="Genomic_DNA"/>
</dbReference>
<sequence length="186" mass="21367">MNAFFTGSTRNLEKIKDVYQKIISILDENQVEIQRSWLIEKLEDTDMHTSSKDILVDNINLLAESDFAIVELSTPSLGVGYFIGQAIANHKKILCLYPDSINDDDISEVVSGSTSSLLTYKKYNTNNLESIIKEFIDSLQREELRKFNFVANEKIIDYLEKGADKENKSMSEFLRDKILKELIEEE</sequence>
<dbReference type="PANTHER" id="PTHR15364:SF0">
    <property type="entry name" value="2'-DEOXYNUCLEOSIDE 5'-PHOSPHATE N-HYDROLASE 1"/>
    <property type="match status" value="1"/>
</dbReference>
<name>A0A955L644_9BACT</name>
<accession>A0A955L644</accession>
<dbReference type="Gene3D" id="3.40.50.450">
    <property type="match status" value="1"/>
</dbReference>
<comment type="caution">
    <text evidence="1">The sequence shown here is derived from an EMBL/GenBank/DDBJ whole genome shotgun (WGS) entry which is preliminary data.</text>
</comment>
<gene>
    <name evidence="1" type="ORF">KC909_05025</name>
</gene>
<protein>
    <recommendedName>
        <fullName evidence="3">Nucleoside 2-deoxyribosyltransferase</fullName>
    </recommendedName>
</protein>
<evidence type="ECO:0008006" key="3">
    <source>
        <dbReference type="Google" id="ProtNLM"/>
    </source>
</evidence>
<dbReference type="GO" id="GO:0009159">
    <property type="term" value="P:deoxyribonucleoside monophosphate catabolic process"/>
    <property type="evidence" value="ECO:0007669"/>
    <property type="project" value="TreeGrafter"/>
</dbReference>
<proteinExistence type="predicted"/>
<dbReference type="SUPFAM" id="SSF52309">
    <property type="entry name" value="N-(deoxy)ribosyltransferase-like"/>
    <property type="match status" value="1"/>
</dbReference>
<dbReference type="InterPro" id="IPR051239">
    <property type="entry name" value="2'-dNMP_N-hydrolase"/>
</dbReference>
<dbReference type="Pfam" id="PF05014">
    <property type="entry name" value="Nuc_deoxyrib_tr"/>
    <property type="match status" value="1"/>
</dbReference>